<evidence type="ECO:0000259" key="1">
    <source>
        <dbReference type="Pfam" id="PF00078"/>
    </source>
</evidence>
<feature type="domain" description="Reverse transcriptase" evidence="1">
    <location>
        <begin position="236"/>
        <end position="357"/>
    </location>
</feature>
<gene>
    <name evidence="2" type="ORF">PACLA_8A053103</name>
</gene>
<comment type="caution">
    <text evidence="2">The sequence shown here is derived from an EMBL/GenBank/DDBJ whole genome shotgun (WGS) entry which is preliminary data.</text>
</comment>
<dbReference type="EMBL" id="CACRXK020005104">
    <property type="protein sequence ID" value="CAB4005139.1"/>
    <property type="molecule type" value="Genomic_DNA"/>
</dbReference>
<keyword evidence="3" id="KW-1185">Reference proteome</keyword>
<dbReference type="PANTHER" id="PTHR47331:SF1">
    <property type="entry name" value="GAG-LIKE PROTEIN"/>
    <property type="match status" value="1"/>
</dbReference>
<accession>A0A7D9EBA6</accession>
<dbReference type="SUPFAM" id="SSF56672">
    <property type="entry name" value="DNA/RNA polymerases"/>
    <property type="match status" value="1"/>
</dbReference>
<reference evidence="2" key="1">
    <citation type="submission" date="2020-04" db="EMBL/GenBank/DDBJ databases">
        <authorList>
            <person name="Alioto T."/>
            <person name="Alioto T."/>
            <person name="Gomez Garrido J."/>
        </authorList>
    </citation>
    <scope>NUCLEOTIDE SEQUENCE</scope>
    <source>
        <strain evidence="2">A484AB</strain>
    </source>
</reference>
<dbReference type="OrthoDB" id="5978402at2759"/>
<dbReference type="CDD" id="cd01644">
    <property type="entry name" value="RT_pepA17"/>
    <property type="match status" value="1"/>
</dbReference>
<evidence type="ECO:0000313" key="3">
    <source>
        <dbReference type="Proteomes" id="UP001152795"/>
    </source>
</evidence>
<dbReference type="InterPro" id="IPR043128">
    <property type="entry name" value="Rev_trsase/Diguanyl_cyclase"/>
</dbReference>
<dbReference type="InterPro" id="IPR000477">
    <property type="entry name" value="RT_dom"/>
</dbReference>
<dbReference type="Proteomes" id="UP001152795">
    <property type="component" value="Unassembled WGS sequence"/>
</dbReference>
<dbReference type="Gene3D" id="3.30.70.270">
    <property type="match status" value="1"/>
</dbReference>
<protein>
    <recommendedName>
        <fullName evidence="1">Reverse transcriptase domain-containing protein</fullName>
    </recommendedName>
</protein>
<name>A0A7D9EBA6_PARCT</name>
<dbReference type="Gene3D" id="3.10.10.10">
    <property type="entry name" value="HIV Type 1 Reverse Transcriptase, subunit A, domain 1"/>
    <property type="match status" value="1"/>
</dbReference>
<dbReference type="Pfam" id="PF00078">
    <property type="entry name" value="RVT_1"/>
    <property type="match status" value="1"/>
</dbReference>
<dbReference type="PANTHER" id="PTHR47331">
    <property type="entry name" value="PHD-TYPE DOMAIN-CONTAINING PROTEIN"/>
    <property type="match status" value="1"/>
</dbReference>
<sequence>MKALTVDTICQPLEPVALNMEANPHLANLIFIDVYPRGSAEVDILIGADYYFSFVNGECIKGSKPDTLTAVNSTLGWIVSGPLTGRSTSNTTAMFTCVRPDPVENILKSFWELDAIVSLPWKENHPELCDNYNKAVKRLESVEKQLLRNSIRAEAYKSSINQNHERGFAEEVKDTKAHDNDIKLVRYLPHHAVFHDDKKTPKCRVVFDASAREEDGVSLNDYVLPGPALQPNLVSVLLRFRTHKIGLMADIEKMFLQIKLAEKDRDVHRYVWRDMQIDGSPTIYRMTRVAFGVNCSPFLAIATVQNHAERFMLEFPEAAKRVMDDMYVGDCLTGADDKEEAVKLQKELTELMHRAAFNLTKWSSNTEDVPSHVEEKDRAPNALIDFREREPLKALGICWNTLTDCFEFHIP</sequence>
<organism evidence="2 3">
    <name type="scientific">Paramuricea clavata</name>
    <name type="common">Red gorgonian</name>
    <name type="synonym">Violescent sea-whip</name>
    <dbReference type="NCBI Taxonomy" id="317549"/>
    <lineage>
        <taxon>Eukaryota</taxon>
        <taxon>Metazoa</taxon>
        <taxon>Cnidaria</taxon>
        <taxon>Anthozoa</taxon>
        <taxon>Octocorallia</taxon>
        <taxon>Malacalcyonacea</taxon>
        <taxon>Plexauridae</taxon>
        <taxon>Paramuricea</taxon>
    </lineage>
</organism>
<evidence type="ECO:0000313" key="2">
    <source>
        <dbReference type="EMBL" id="CAB4005139.1"/>
    </source>
</evidence>
<dbReference type="InterPro" id="IPR043502">
    <property type="entry name" value="DNA/RNA_pol_sf"/>
</dbReference>
<dbReference type="AlphaFoldDB" id="A0A7D9EBA6"/>
<proteinExistence type="predicted"/>